<dbReference type="GO" id="GO:0006078">
    <property type="term" value="P:(1-&gt;6)-beta-D-glucan biosynthetic process"/>
    <property type="evidence" value="ECO:0007669"/>
    <property type="project" value="TreeGrafter"/>
</dbReference>
<keyword evidence="9" id="KW-0961">Cell wall biogenesis/degradation</keyword>
<comment type="caution">
    <text evidence="12">The sequence shown here is derived from an EMBL/GenBank/DDBJ whole genome shotgun (WGS) entry which is preliminary data.</text>
</comment>
<accession>A0AAN9U194</accession>
<dbReference type="PANTHER" id="PTHR28285">
    <property type="entry name" value="PROTEIN BIG1"/>
    <property type="match status" value="1"/>
</dbReference>
<keyword evidence="5" id="KW-0732">Signal</keyword>
<dbReference type="Pfam" id="PF20520">
    <property type="entry name" value="Ac45-VOA1_TM"/>
    <property type="match status" value="1"/>
</dbReference>
<evidence type="ECO:0000259" key="11">
    <source>
        <dbReference type="Pfam" id="PF20520"/>
    </source>
</evidence>
<keyword evidence="6" id="KW-0256">Endoplasmic reticulum</keyword>
<feature type="domain" description="V-type proton ATPase subunit S1/VOA1 transmembrane" evidence="11">
    <location>
        <begin position="236"/>
        <end position="275"/>
    </location>
</feature>
<evidence type="ECO:0000256" key="8">
    <source>
        <dbReference type="ARBA" id="ARBA00023136"/>
    </source>
</evidence>
<keyword evidence="8 10" id="KW-0472">Membrane</keyword>
<dbReference type="InterPro" id="IPR046756">
    <property type="entry name" value="VAS1/VOA1_TM"/>
</dbReference>
<evidence type="ECO:0000313" key="13">
    <source>
        <dbReference type="Proteomes" id="UP001320245"/>
    </source>
</evidence>
<evidence type="ECO:0000256" key="2">
    <source>
        <dbReference type="ARBA" id="ARBA00008203"/>
    </source>
</evidence>
<evidence type="ECO:0000256" key="10">
    <source>
        <dbReference type="SAM" id="Phobius"/>
    </source>
</evidence>
<keyword evidence="7 10" id="KW-1133">Transmembrane helix</keyword>
<gene>
    <name evidence="12" type="ORF">SLS53_007366</name>
</gene>
<proteinExistence type="inferred from homology"/>
<evidence type="ECO:0000256" key="1">
    <source>
        <dbReference type="ARBA" id="ARBA00004115"/>
    </source>
</evidence>
<comment type="similarity">
    <text evidence="2">Belongs to the BIG1 family.</text>
</comment>
<name>A0AAN9U194_9PEZI</name>
<reference evidence="12 13" key="1">
    <citation type="journal article" date="2023" name="PLoS ONE">
        <title>Cytospora paraplurivora sp. nov. isolated from orchards with fruit tree decline syndrome in Ontario, Canada.</title>
        <authorList>
            <person name="Ilyukhin E."/>
            <person name="Nguyen H.D.T."/>
            <person name="Castle A.J."/>
            <person name="Ellouze W."/>
        </authorList>
    </citation>
    <scope>NUCLEOTIDE SEQUENCE [LARGE SCALE GENOMIC DNA]</scope>
    <source>
        <strain evidence="12 13">FDS-564</strain>
    </source>
</reference>
<dbReference type="PANTHER" id="PTHR28285:SF1">
    <property type="entry name" value="PROTEIN BIG1"/>
    <property type="match status" value="1"/>
</dbReference>
<evidence type="ECO:0000256" key="7">
    <source>
        <dbReference type="ARBA" id="ARBA00022989"/>
    </source>
</evidence>
<dbReference type="GO" id="GO:0071555">
    <property type="term" value="P:cell wall organization"/>
    <property type="evidence" value="ECO:0007669"/>
    <property type="project" value="UniProtKB-KW"/>
</dbReference>
<dbReference type="InterPro" id="IPR037654">
    <property type="entry name" value="Big1"/>
</dbReference>
<evidence type="ECO:0000256" key="6">
    <source>
        <dbReference type="ARBA" id="ARBA00022824"/>
    </source>
</evidence>
<dbReference type="GO" id="GO:0005789">
    <property type="term" value="C:endoplasmic reticulum membrane"/>
    <property type="evidence" value="ECO:0007669"/>
    <property type="project" value="UniProtKB-SubCell"/>
</dbReference>
<evidence type="ECO:0000313" key="12">
    <source>
        <dbReference type="EMBL" id="KAK7735626.1"/>
    </source>
</evidence>
<evidence type="ECO:0000256" key="4">
    <source>
        <dbReference type="ARBA" id="ARBA00022692"/>
    </source>
</evidence>
<keyword evidence="13" id="KW-1185">Reference proteome</keyword>
<evidence type="ECO:0000256" key="5">
    <source>
        <dbReference type="ARBA" id="ARBA00022729"/>
    </source>
</evidence>
<organism evidence="12 13">
    <name type="scientific">Cytospora paraplurivora</name>
    <dbReference type="NCBI Taxonomy" id="2898453"/>
    <lineage>
        <taxon>Eukaryota</taxon>
        <taxon>Fungi</taxon>
        <taxon>Dikarya</taxon>
        <taxon>Ascomycota</taxon>
        <taxon>Pezizomycotina</taxon>
        <taxon>Sordariomycetes</taxon>
        <taxon>Sordariomycetidae</taxon>
        <taxon>Diaporthales</taxon>
        <taxon>Cytosporaceae</taxon>
        <taxon>Cytospora</taxon>
    </lineage>
</organism>
<dbReference type="GO" id="GO:0009272">
    <property type="term" value="P:fungal-type cell wall biogenesis"/>
    <property type="evidence" value="ECO:0007669"/>
    <property type="project" value="TreeGrafter"/>
</dbReference>
<dbReference type="AlphaFoldDB" id="A0AAN9U194"/>
<keyword evidence="4 10" id="KW-0812">Transmembrane</keyword>
<comment type="subcellular location">
    <subcellularLocation>
        <location evidence="1">Endoplasmic reticulum membrane</location>
        <topology evidence="1">Single-pass type I membrane protein</topology>
    </subcellularLocation>
</comment>
<evidence type="ECO:0000256" key="3">
    <source>
        <dbReference type="ARBA" id="ARBA00022089"/>
    </source>
</evidence>
<sequence>MRFEIATASLLASTAAAWSDSSPFVLFSTSELPYTFPKTTQLRSKSQVLEATRDVLASCPTDHYVLISQPDVHASDLRHPTTGKCLSPELCKGATGASVRGGFNIAEVVSGSSSGGEGVDRSELDAYIREACAGRKSEGGVVVEHYDLTALPADNDARSAQLAQNDQKIGSILADAVKDSTVIYFSPRHHEEEQTYEYDDSSASLQMELRRRTGDVVIGSRAAGDGSGAPLFVKYQFFTPGIFMGLISTLIMLAILYVGLSAVSSLQVSYGAFDKEMGPAAQKKNN</sequence>
<dbReference type="Proteomes" id="UP001320245">
    <property type="component" value="Unassembled WGS sequence"/>
</dbReference>
<dbReference type="EMBL" id="JAJSPL020000037">
    <property type="protein sequence ID" value="KAK7735626.1"/>
    <property type="molecule type" value="Genomic_DNA"/>
</dbReference>
<evidence type="ECO:0000256" key="9">
    <source>
        <dbReference type="ARBA" id="ARBA00023316"/>
    </source>
</evidence>
<feature type="transmembrane region" description="Helical" evidence="10">
    <location>
        <begin position="237"/>
        <end position="260"/>
    </location>
</feature>
<protein>
    <recommendedName>
        <fullName evidence="3">Protein BIG1</fullName>
    </recommendedName>
</protein>